<keyword evidence="9" id="KW-1185">Reference proteome</keyword>
<dbReference type="Pfam" id="PF06156">
    <property type="entry name" value="YabA"/>
    <property type="match status" value="1"/>
</dbReference>
<dbReference type="InterPro" id="IPR010377">
    <property type="entry name" value="YabA"/>
</dbReference>
<evidence type="ECO:0000313" key="9">
    <source>
        <dbReference type="Proteomes" id="UP001315967"/>
    </source>
</evidence>
<evidence type="ECO:0000256" key="2">
    <source>
        <dbReference type="ARBA" id="ARBA00022705"/>
    </source>
</evidence>
<name>A0ABY5P3F9_9LACT</name>
<reference evidence="8 9" key="1">
    <citation type="submission" date="2022-08" db="EMBL/GenBank/DDBJ databases">
        <title>Aerococcaceae sp. nov isolated from spoiled eye mask.</title>
        <authorList>
            <person name="Zhou G."/>
            <person name="Xie X.-B."/>
            <person name="Shi Q.-S."/>
            <person name="Wang Y.-S."/>
            <person name="Wen X."/>
            <person name="Peng H."/>
            <person name="Yang X.-J."/>
            <person name="Tao H.-B."/>
            <person name="Huang X.-M."/>
        </authorList>
    </citation>
    <scope>NUCLEOTIDE SEQUENCE [LARGE SCALE GENOMIC DNA]</scope>
    <source>
        <strain evidence="9">DM20194951</strain>
    </source>
</reference>
<keyword evidence="6" id="KW-0175">Coiled coil</keyword>
<dbReference type="RefSeq" id="WP_313792647.1">
    <property type="nucleotide sequence ID" value="NZ_CP102453.1"/>
</dbReference>
<dbReference type="EMBL" id="CP102453">
    <property type="protein sequence ID" value="UUX33145.1"/>
    <property type="molecule type" value="Genomic_DNA"/>
</dbReference>
<dbReference type="Proteomes" id="UP001315967">
    <property type="component" value="Chromosome"/>
</dbReference>
<evidence type="ECO:0000256" key="5">
    <source>
        <dbReference type="ARBA" id="ARBA00022880"/>
    </source>
</evidence>
<proteinExistence type="predicted"/>
<gene>
    <name evidence="8" type="ORF">NRE15_09545</name>
</gene>
<protein>
    <submittedName>
        <fullName evidence="8">DNA replication initiation control protein YabA</fullName>
    </submittedName>
</protein>
<sequence>MEQSELQLLLQHIETEQNKLTDSMSELKRMINRLNEENNRLRIQNDTLLSLVTDSTKEEHPTTTTPAQSSEVKAKNGRERLQSFYNDNIHVCHPYFGSRRQEGEECMFCQAVLDSLEVE</sequence>
<evidence type="ECO:0000256" key="7">
    <source>
        <dbReference type="SAM" id="MobiDB-lite"/>
    </source>
</evidence>
<accession>A0ABY5P3F9</accession>
<keyword evidence="5" id="KW-0236">DNA replication inhibitor</keyword>
<evidence type="ECO:0000313" key="8">
    <source>
        <dbReference type="EMBL" id="UUX33145.1"/>
    </source>
</evidence>
<evidence type="ECO:0000256" key="4">
    <source>
        <dbReference type="ARBA" id="ARBA00022833"/>
    </source>
</evidence>
<keyword evidence="2" id="KW-0235">DNA replication</keyword>
<feature type="compositionally biased region" description="Polar residues" evidence="7">
    <location>
        <begin position="62"/>
        <end position="71"/>
    </location>
</feature>
<keyword evidence="1" id="KW-0963">Cytoplasm</keyword>
<keyword evidence="3" id="KW-0479">Metal-binding</keyword>
<evidence type="ECO:0000256" key="3">
    <source>
        <dbReference type="ARBA" id="ARBA00022723"/>
    </source>
</evidence>
<feature type="coiled-coil region" evidence="6">
    <location>
        <begin position="10"/>
        <end position="51"/>
    </location>
</feature>
<dbReference type="PIRSF" id="PIRSF021439">
    <property type="entry name" value="DUF972"/>
    <property type="match status" value="1"/>
</dbReference>
<keyword evidence="4" id="KW-0862">Zinc</keyword>
<organism evidence="8 9">
    <name type="scientific">Fundicoccus culcitae</name>
    <dbReference type="NCBI Taxonomy" id="2969821"/>
    <lineage>
        <taxon>Bacteria</taxon>
        <taxon>Bacillati</taxon>
        <taxon>Bacillota</taxon>
        <taxon>Bacilli</taxon>
        <taxon>Lactobacillales</taxon>
        <taxon>Aerococcaceae</taxon>
        <taxon>Fundicoccus</taxon>
    </lineage>
</organism>
<evidence type="ECO:0000256" key="6">
    <source>
        <dbReference type="SAM" id="Coils"/>
    </source>
</evidence>
<evidence type="ECO:0000256" key="1">
    <source>
        <dbReference type="ARBA" id="ARBA00022490"/>
    </source>
</evidence>
<feature type="region of interest" description="Disordered" evidence="7">
    <location>
        <begin position="53"/>
        <end position="74"/>
    </location>
</feature>